<keyword evidence="4 9" id="KW-0645">Protease</keyword>
<proteinExistence type="inferred from homology"/>
<keyword evidence="3 9" id="KW-0031">Aminopeptidase</keyword>
<evidence type="ECO:0000256" key="2">
    <source>
        <dbReference type="ARBA" id="ARBA00009692"/>
    </source>
</evidence>
<evidence type="ECO:0000256" key="5">
    <source>
        <dbReference type="ARBA" id="ARBA00022723"/>
    </source>
</evidence>
<dbReference type="PANTHER" id="PTHR42994">
    <property type="entry name" value="PEPTIDASE T"/>
    <property type="match status" value="1"/>
</dbReference>
<gene>
    <name evidence="9 11" type="primary">pepT</name>
    <name evidence="11" type="ORF">GCM10008906_18820</name>
</gene>
<dbReference type="PIRSF" id="PIRSF037215">
    <property type="entry name" value="Peptidase_M20B"/>
    <property type="match status" value="1"/>
</dbReference>
<feature type="active site" description="Proton acceptor" evidence="9">
    <location>
        <position position="175"/>
    </location>
</feature>
<feature type="binding site" evidence="9">
    <location>
        <position position="380"/>
    </location>
    <ligand>
        <name>Zn(2+)</name>
        <dbReference type="ChEBI" id="CHEBI:29105"/>
        <label>2</label>
    </ligand>
</feature>
<protein>
    <recommendedName>
        <fullName evidence="9">Peptidase T</fullName>
        <ecNumber evidence="9">3.4.11.4</ecNumber>
    </recommendedName>
    <alternativeName>
        <fullName evidence="9">Aminotripeptidase</fullName>
        <shortName evidence="9">Tripeptidase</shortName>
    </alternativeName>
    <alternativeName>
        <fullName evidence="9">Tripeptide aminopeptidase</fullName>
    </alternativeName>
</protein>
<keyword evidence="8 9" id="KW-0482">Metalloprotease</keyword>
<dbReference type="SUPFAM" id="SSF53187">
    <property type="entry name" value="Zn-dependent exopeptidases"/>
    <property type="match status" value="1"/>
</dbReference>
<feature type="active site" evidence="9">
    <location>
        <position position="80"/>
    </location>
</feature>
<dbReference type="RefSeq" id="WP_343761048.1">
    <property type="nucleotide sequence ID" value="NZ_BAAACG010000008.1"/>
</dbReference>
<comment type="subcellular location">
    <subcellularLocation>
        <location evidence="9">Cytoplasm</location>
    </subcellularLocation>
</comment>
<dbReference type="InterPro" id="IPR001261">
    <property type="entry name" value="ArgE/DapE_CS"/>
</dbReference>
<evidence type="ECO:0000256" key="3">
    <source>
        <dbReference type="ARBA" id="ARBA00022438"/>
    </source>
</evidence>
<accession>A0ABN1JHS4</accession>
<dbReference type="InterPro" id="IPR011650">
    <property type="entry name" value="Peptidase_M20_dimer"/>
</dbReference>
<evidence type="ECO:0000259" key="10">
    <source>
        <dbReference type="Pfam" id="PF07687"/>
    </source>
</evidence>
<evidence type="ECO:0000256" key="9">
    <source>
        <dbReference type="HAMAP-Rule" id="MF_00550"/>
    </source>
</evidence>
<comment type="similarity">
    <text evidence="2 9">Belongs to the peptidase M20B family.</text>
</comment>
<evidence type="ECO:0000256" key="4">
    <source>
        <dbReference type="ARBA" id="ARBA00022670"/>
    </source>
</evidence>
<dbReference type="NCBIfam" id="NF009920">
    <property type="entry name" value="PRK13381.1"/>
    <property type="match status" value="1"/>
</dbReference>
<dbReference type="CDD" id="cd03892">
    <property type="entry name" value="M20_peptT"/>
    <property type="match status" value="1"/>
</dbReference>
<comment type="caution">
    <text evidence="11">The sequence shown here is derived from an EMBL/GenBank/DDBJ whole genome shotgun (WGS) entry which is preliminary data.</text>
</comment>
<dbReference type="HAMAP" id="MF_00550">
    <property type="entry name" value="Aminopeptidase_M20"/>
    <property type="match status" value="1"/>
</dbReference>
<feature type="binding site" evidence="9">
    <location>
        <position position="198"/>
    </location>
    <ligand>
        <name>Zn(2+)</name>
        <dbReference type="ChEBI" id="CHEBI:29105"/>
        <label>1</label>
    </ligand>
</feature>
<dbReference type="InterPro" id="IPR002933">
    <property type="entry name" value="Peptidase_M20"/>
</dbReference>
<keyword evidence="9" id="KW-0963">Cytoplasm</keyword>
<dbReference type="Pfam" id="PF01546">
    <property type="entry name" value="Peptidase_M20"/>
    <property type="match status" value="1"/>
</dbReference>
<reference evidence="11 12" key="1">
    <citation type="journal article" date="2019" name="Int. J. Syst. Evol. Microbiol.">
        <title>The Global Catalogue of Microorganisms (GCM) 10K type strain sequencing project: providing services to taxonomists for standard genome sequencing and annotation.</title>
        <authorList>
            <consortium name="The Broad Institute Genomics Platform"/>
            <consortium name="The Broad Institute Genome Sequencing Center for Infectious Disease"/>
            <person name="Wu L."/>
            <person name="Ma J."/>
        </authorList>
    </citation>
    <scope>NUCLEOTIDE SEQUENCE [LARGE SCALE GENOMIC DNA]</scope>
    <source>
        <strain evidence="11 12">JCM 1407</strain>
    </source>
</reference>
<feature type="binding site" evidence="9">
    <location>
        <position position="141"/>
    </location>
    <ligand>
        <name>Zn(2+)</name>
        <dbReference type="ChEBI" id="CHEBI:29105"/>
        <label>1</label>
    </ligand>
</feature>
<dbReference type="Proteomes" id="UP001501510">
    <property type="component" value="Unassembled WGS sequence"/>
</dbReference>
<feature type="domain" description="Peptidase M20 dimerisation" evidence="10">
    <location>
        <begin position="207"/>
        <end position="309"/>
    </location>
</feature>
<dbReference type="PROSITE" id="PS00759">
    <property type="entry name" value="ARGE_DAPE_CPG2_2"/>
    <property type="match status" value="1"/>
</dbReference>
<dbReference type="SUPFAM" id="SSF55031">
    <property type="entry name" value="Bacterial exopeptidase dimerisation domain"/>
    <property type="match status" value="1"/>
</dbReference>
<evidence type="ECO:0000256" key="8">
    <source>
        <dbReference type="ARBA" id="ARBA00023049"/>
    </source>
</evidence>
<dbReference type="NCBIfam" id="NF003976">
    <property type="entry name" value="PRK05469.1"/>
    <property type="match status" value="1"/>
</dbReference>
<keyword evidence="5 9" id="KW-0479">Metal-binding</keyword>
<feature type="binding site" evidence="9">
    <location>
        <position position="141"/>
    </location>
    <ligand>
        <name>Zn(2+)</name>
        <dbReference type="ChEBI" id="CHEBI:29105"/>
        <label>2</label>
    </ligand>
</feature>
<evidence type="ECO:0000313" key="12">
    <source>
        <dbReference type="Proteomes" id="UP001501510"/>
    </source>
</evidence>
<dbReference type="InterPro" id="IPR010161">
    <property type="entry name" value="Peptidase_M20B"/>
</dbReference>
<evidence type="ECO:0000256" key="1">
    <source>
        <dbReference type="ARBA" id="ARBA00000870"/>
    </source>
</evidence>
<evidence type="ECO:0000313" key="11">
    <source>
        <dbReference type="EMBL" id="GAA0739717.1"/>
    </source>
</evidence>
<organism evidence="11 12">
    <name type="scientific">Clostridium oceanicum</name>
    <dbReference type="NCBI Taxonomy" id="1543"/>
    <lineage>
        <taxon>Bacteria</taxon>
        <taxon>Bacillati</taxon>
        <taxon>Bacillota</taxon>
        <taxon>Clostridia</taxon>
        <taxon>Eubacteriales</taxon>
        <taxon>Clostridiaceae</taxon>
        <taxon>Clostridium</taxon>
    </lineage>
</organism>
<dbReference type="Gene3D" id="3.40.630.10">
    <property type="entry name" value="Zn peptidases"/>
    <property type="match status" value="1"/>
</dbReference>
<keyword evidence="7 9" id="KW-0862">Zinc</keyword>
<feature type="binding site" evidence="9">
    <location>
        <position position="78"/>
    </location>
    <ligand>
        <name>Zn(2+)</name>
        <dbReference type="ChEBI" id="CHEBI:29105"/>
        <label>1</label>
    </ligand>
</feature>
<dbReference type="Gene3D" id="3.30.70.360">
    <property type="match status" value="1"/>
</dbReference>
<comment type="function">
    <text evidence="9">Cleaves the N-terminal amino acid of tripeptides.</text>
</comment>
<evidence type="ECO:0000256" key="7">
    <source>
        <dbReference type="ARBA" id="ARBA00022833"/>
    </source>
</evidence>
<keyword evidence="12" id="KW-1185">Reference proteome</keyword>
<comment type="catalytic activity">
    <reaction evidence="1 9">
        <text>Release of the N-terminal residue from a tripeptide.</text>
        <dbReference type="EC" id="3.4.11.4"/>
    </reaction>
</comment>
<dbReference type="EMBL" id="BAAACG010000008">
    <property type="protein sequence ID" value="GAA0739717.1"/>
    <property type="molecule type" value="Genomic_DNA"/>
</dbReference>
<dbReference type="PANTHER" id="PTHR42994:SF1">
    <property type="entry name" value="PEPTIDASE T"/>
    <property type="match status" value="1"/>
</dbReference>
<dbReference type="NCBIfam" id="TIGR01882">
    <property type="entry name" value="peptidase-T"/>
    <property type="match status" value="1"/>
</dbReference>
<keyword evidence="6 9" id="KW-0378">Hydrolase</keyword>
<evidence type="ECO:0000256" key="6">
    <source>
        <dbReference type="ARBA" id="ARBA00022801"/>
    </source>
</evidence>
<name>A0ABN1JHS4_9CLOT</name>
<comment type="cofactor">
    <cofactor evidence="9">
        <name>Zn(2+)</name>
        <dbReference type="ChEBI" id="CHEBI:29105"/>
    </cofactor>
    <text evidence="9">Binds 2 Zn(2+) ions per subunit.</text>
</comment>
<dbReference type="Pfam" id="PF07687">
    <property type="entry name" value="M20_dimer"/>
    <property type="match status" value="1"/>
</dbReference>
<dbReference type="InterPro" id="IPR036264">
    <property type="entry name" value="Bact_exopeptidase_dim_dom"/>
</dbReference>
<dbReference type="PROSITE" id="PS00758">
    <property type="entry name" value="ARGE_DAPE_CPG2_1"/>
    <property type="match status" value="1"/>
</dbReference>
<dbReference type="EC" id="3.4.11.4" evidence="9"/>
<feature type="binding site" evidence="9">
    <location>
        <position position="176"/>
    </location>
    <ligand>
        <name>Zn(2+)</name>
        <dbReference type="ChEBI" id="CHEBI:29105"/>
        <label>2</label>
    </ligand>
</feature>
<sequence>MNNLVERFLGYVTIDSQSDEESSTVPTTEKQLVFAKKLYEELKGLGLSDVSLDEKGYVTATLESNIEKDVPVIGFISHMDTSPDMSGKDVKPRIVENYDGENITLNKEKNIIIDTKEFPEIKDYKGLDIIVTDGNTLLGADDKAGIAEIITAVEYLIKNPDIKHGTVKIGFTPDEEVGKGAEHFPVEKFGAKVAYTVDGGTIGELEYENFNAAKAKVTIEGRNVHPGSAKNKMINSINVSKEFMSMIPEKEVPEKTEGYEGFYHLVGIKGGVEQTELNYIIRDFDKENFENRKAFFKNIGDKINKDYGKDIVTVDISDQYYNMKEKVEKVKYVVDVAYEAMKEAGVEPNVVPIRGGTDGAMLSYMGLPTPNLFTGAHNFHGRYEYIPIQCMEKANKVILKIIELYARKDFK</sequence>